<feature type="transmembrane region" description="Helical" evidence="1">
    <location>
        <begin position="235"/>
        <end position="254"/>
    </location>
</feature>
<feature type="transmembrane region" description="Helical" evidence="1">
    <location>
        <begin position="100"/>
        <end position="127"/>
    </location>
</feature>
<feature type="transmembrane region" description="Helical" evidence="1">
    <location>
        <begin position="27"/>
        <end position="47"/>
    </location>
</feature>
<feature type="transmembrane region" description="Helical" evidence="1">
    <location>
        <begin position="260"/>
        <end position="278"/>
    </location>
</feature>
<accession>A0ABS5PTX5</accession>
<name>A0ABS5PTX5_9FIRM</name>
<feature type="transmembrane region" description="Helical" evidence="1">
    <location>
        <begin position="179"/>
        <end position="200"/>
    </location>
</feature>
<organism evidence="2 3">
    <name type="scientific">Fusibacter paucivorans</name>
    <dbReference type="NCBI Taxonomy" id="76009"/>
    <lineage>
        <taxon>Bacteria</taxon>
        <taxon>Bacillati</taxon>
        <taxon>Bacillota</taxon>
        <taxon>Clostridia</taxon>
        <taxon>Eubacteriales</taxon>
        <taxon>Eubacteriales Family XII. Incertae Sedis</taxon>
        <taxon>Fusibacter</taxon>
    </lineage>
</organism>
<comment type="caution">
    <text evidence="2">The sequence shown here is derived from an EMBL/GenBank/DDBJ whole genome shotgun (WGS) entry which is preliminary data.</text>
</comment>
<feature type="transmembrane region" description="Helical" evidence="1">
    <location>
        <begin position="54"/>
        <end position="73"/>
    </location>
</feature>
<keyword evidence="1" id="KW-1133">Transmembrane helix</keyword>
<evidence type="ECO:0000313" key="3">
    <source>
        <dbReference type="Proteomes" id="UP000746471"/>
    </source>
</evidence>
<feature type="transmembrane region" description="Helical" evidence="1">
    <location>
        <begin position="331"/>
        <end position="356"/>
    </location>
</feature>
<keyword evidence="3" id="KW-1185">Reference proteome</keyword>
<evidence type="ECO:0000256" key="1">
    <source>
        <dbReference type="SAM" id="Phobius"/>
    </source>
</evidence>
<feature type="transmembrane region" description="Helical" evidence="1">
    <location>
        <begin position="290"/>
        <end position="311"/>
    </location>
</feature>
<protein>
    <submittedName>
        <fullName evidence="2">GntP family permease</fullName>
    </submittedName>
</protein>
<feature type="transmembrane region" description="Helical" evidence="1">
    <location>
        <begin position="411"/>
        <end position="433"/>
    </location>
</feature>
<dbReference type="EMBL" id="JAHBCL010000026">
    <property type="protein sequence ID" value="MBS7527811.1"/>
    <property type="molecule type" value="Genomic_DNA"/>
</dbReference>
<proteinExistence type="predicted"/>
<dbReference type="Proteomes" id="UP000746471">
    <property type="component" value="Unassembled WGS sequence"/>
</dbReference>
<keyword evidence="1" id="KW-0812">Transmembrane</keyword>
<dbReference type="Pfam" id="PF02447">
    <property type="entry name" value="GntP_permease"/>
    <property type="match status" value="1"/>
</dbReference>
<dbReference type="PANTHER" id="PTHR30354:SF7">
    <property type="entry name" value="BLL7963 PROTEIN"/>
    <property type="match status" value="1"/>
</dbReference>
<dbReference type="PANTHER" id="PTHR30354">
    <property type="entry name" value="GNT FAMILY GLUCONATE TRANSPORTER"/>
    <property type="match status" value="1"/>
</dbReference>
<feature type="transmembrane region" description="Helical" evidence="1">
    <location>
        <begin position="376"/>
        <end position="399"/>
    </location>
</feature>
<keyword evidence="1" id="KW-0472">Membrane</keyword>
<dbReference type="InterPro" id="IPR003474">
    <property type="entry name" value="Glcn_transporter"/>
</dbReference>
<reference evidence="2 3" key="1">
    <citation type="submission" date="2021-05" db="EMBL/GenBank/DDBJ databases">
        <title>Fusibacter ferrireducens sp. nov., an anaerobic, sulfur- and Fe-reducing bacterium isolated from the mangrove sediment.</title>
        <authorList>
            <person name="Qiu D."/>
        </authorList>
    </citation>
    <scope>NUCLEOTIDE SEQUENCE [LARGE SCALE GENOMIC DNA]</scope>
    <source>
        <strain evidence="2 3">DSM 12116</strain>
    </source>
</reference>
<evidence type="ECO:0000313" key="2">
    <source>
        <dbReference type="EMBL" id="MBS7527811.1"/>
    </source>
</evidence>
<feature type="transmembrane region" description="Helical" evidence="1">
    <location>
        <begin position="139"/>
        <end position="159"/>
    </location>
</feature>
<gene>
    <name evidence="2" type="ORF">KHM83_14090</name>
</gene>
<sequence length="434" mass="46255">MLGVLGLLLAIVLLIFLAYKGVGAIPAALICSTVVILTNGMPFWTGFSEAFMGGFAYFMSSYFLVFVTSALFAKAMDDSGAAQAIAYQCLEWFGKKRAVLVLIVTTAVLTYGGVSLFVVVFATYPVAIVLFKEANLPKSLLPGVLAFGAATFTMTALPASPQLTNVIPSQVLGTTLTAAPGLGIFASVLMFIGGYAYFVWQEKRLREKGIGFVPGPNDNIEKYDAIDRDTLPNPFISFIPMVFILAAIVLLRNTFSSIELIVYCMLAATALVFALNWGRLTNKLTTINKGLKDGMAIIDVAVIVGFGFVVQQAPAFQSFVQFALGLDFNPYLSAVLATEIVAGITGSSSGGLTIFLKALGQAYIDLGADPAVLHRLTAIAAGGLDTLPHAGGIFILMGVVGVNHKEGYHHIFWTTVFMPIIIAFICTFIAIAIF</sequence>
<dbReference type="RefSeq" id="WP_213237673.1">
    <property type="nucleotide sequence ID" value="NZ_JAHBCL010000026.1"/>
</dbReference>